<dbReference type="Proteomes" id="UP000230922">
    <property type="component" value="Unassembled WGS sequence"/>
</dbReference>
<keyword evidence="1" id="KW-0812">Transmembrane</keyword>
<evidence type="ECO:0000256" key="1">
    <source>
        <dbReference type="SAM" id="Phobius"/>
    </source>
</evidence>
<feature type="transmembrane region" description="Helical" evidence="1">
    <location>
        <begin position="187"/>
        <end position="207"/>
    </location>
</feature>
<keyword evidence="1" id="KW-1133">Transmembrane helix</keyword>
<dbReference type="AlphaFoldDB" id="A0A2H0VCM4"/>
<accession>A0A2H0VCM4</accession>
<organism evidence="2 3">
    <name type="scientific">Candidatus Doudnabacteria bacterium CG10_big_fil_rev_8_21_14_0_10_42_18</name>
    <dbReference type="NCBI Taxonomy" id="1974552"/>
    <lineage>
        <taxon>Bacteria</taxon>
        <taxon>Candidatus Doudnaibacteriota</taxon>
    </lineage>
</organism>
<name>A0A2H0VCM4_9BACT</name>
<gene>
    <name evidence="2" type="ORF">COT92_02800</name>
</gene>
<sequence>MIESVYLNLEDDVAKIVARVKKAHGDKVVLVCPKRCQLFSDSINLRLLKKQTDLLGKKIAILTMDEKGQMFAKEAGFTLKFLPKAQGVKGFSDIRIAGKKATPVSALQEESTADKILDSFKGGLSAVADKIIFQEKSEHASLQGVQPEKLKKQEAVKFEMTENVFPKEIHSKLTEKKIKEKKSGQRALVGLVALSILLVLTVVFVILPSATVNVHPKTEPVTRDLEISAGGGVSQADASRLVLPATLVDEVLESSKKFQSQGKKEVGNKATGFIKIYNFTGQPINLKQGTTVISVGDKSYNLNFDIVLHPTTQYVNEQTKEVDQGTLGEPYEIIALEGGESYNLPEGTRMEITNQVFGSRPQLLYARTQTAIVGGTSRYLAIISEEDVLSAEEELVKELLQNLNSKLSSRNLILVEGAYQKEVISFETDKVPGTESPSFTASIKITIKGLAINNQQMQKLVTDRITQTLSAGKRLESPDWNLANIRVKNLNLETGLVSFLVHFEAKSASEVNLEQIKPELVGKSLGQVNEILESRPEIERIDVNLTPIWQKNFPWLSSKIKLILSDN</sequence>
<comment type="caution">
    <text evidence="2">The sequence shown here is derived from an EMBL/GenBank/DDBJ whole genome shotgun (WGS) entry which is preliminary data.</text>
</comment>
<reference evidence="3" key="1">
    <citation type="submission" date="2017-09" db="EMBL/GenBank/DDBJ databases">
        <title>Depth-based differentiation of microbial function through sediment-hosted aquifers and enrichment of novel symbionts in the deep terrestrial subsurface.</title>
        <authorList>
            <person name="Probst A.J."/>
            <person name="Ladd B."/>
            <person name="Jarett J.K."/>
            <person name="Geller-Mcgrath D.E."/>
            <person name="Sieber C.M.K."/>
            <person name="Emerson J.B."/>
            <person name="Anantharaman K."/>
            <person name="Thomas B.C."/>
            <person name="Malmstrom R."/>
            <person name="Stieglmeier M."/>
            <person name="Klingl A."/>
            <person name="Woyke T."/>
            <person name="Ryan C.M."/>
            <person name="Banfield J.F."/>
        </authorList>
    </citation>
    <scope>NUCLEOTIDE SEQUENCE [LARGE SCALE GENOMIC DNA]</scope>
</reference>
<evidence type="ECO:0000313" key="2">
    <source>
        <dbReference type="EMBL" id="PIR96109.1"/>
    </source>
</evidence>
<keyword evidence="1" id="KW-0472">Membrane</keyword>
<proteinExistence type="predicted"/>
<evidence type="ECO:0008006" key="4">
    <source>
        <dbReference type="Google" id="ProtNLM"/>
    </source>
</evidence>
<dbReference type="EMBL" id="PFAK01000046">
    <property type="protein sequence ID" value="PIR96109.1"/>
    <property type="molecule type" value="Genomic_DNA"/>
</dbReference>
<evidence type="ECO:0000313" key="3">
    <source>
        <dbReference type="Proteomes" id="UP000230922"/>
    </source>
</evidence>
<protein>
    <recommendedName>
        <fullName evidence="4">Baseplate protein J-like domain-containing protein</fullName>
    </recommendedName>
</protein>